<dbReference type="OrthoDB" id="9788539at2"/>
<dbReference type="SUPFAM" id="SSF89550">
    <property type="entry name" value="PHP domain-like"/>
    <property type="match status" value="1"/>
</dbReference>
<dbReference type="GO" id="GO:0004725">
    <property type="term" value="F:protein tyrosine phosphatase activity"/>
    <property type="evidence" value="ECO:0007669"/>
    <property type="project" value="UniProtKB-EC"/>
</dbReference>
<dbReference type="PANTHER" id="PTHR39181">
    <property type="entry name" value="TYROSINE-PROTEIN PHOSPHATASE YWQE"/>
    <property type="match status" value="1"/>
</dbReference>
<dbReference type="EC" id="3.1.3.48" evidence="2"/>
<gene>
    <name evidence="5" type="ORF">ES724_15815</name>
</gene>
<evidence type="ECO:0000313" key="5">
    <source>
        <dbReference type="EMBL" id="TXD91842.1"/>
    </source>
</evidence>
<dbReference type="PIRSF" id="PIRSF016557">
    <property type="entry name" value="Caps_synth_CpsB"/>
    <property type="match status" value="1"/>
</dbReference>
<evidence type="ECO:0000256" key="1">
    <source>
        <dbReference type="ARBA" id="ARBA00005750"/>
    </source>
</evidence>
<dbReference type="GO" id="GO:0030145">
    <property type="term" value="F:manganese ion binding"/>
    <property type="evidence" value="ECO:0007669"/>
    <property type="project" value="InterPro"/>
</dbReference>
<comment type="catalytic activity">
    <reaction evidence="4">
        <text>O-phospho-L-tyrosyl-[protein] + H2O = L-tyrosyl-[protein] + phosphate</text>
        <dbReference type="Rhea" id="RHEA:10684"/>
        <dbReference type="Rhea" id="RHEA-COMP:10136"/>
        <dbReference type="Rhea" id="RHEA-COMP:20101"/>
        <dbReference type="ChEBI" id="CHEBI:15377"/>
        <dbReference type="ChEBI" id="CHEBI:43474"/>
        <dbReference type="ChEBI" id="CHEBI:46858"/>
        <dbReference type="ChEBI" id="CHEBI:61978"/>
        <dbReference type="EC" id="3.1.3.48"/>
    </reaction>
</comment>
<sequence>MISIFRKKDFLIDHLEGIIDIHNHILPGIDDGAQNVEESIGLLEKFRDLGITKFIATPHIMNDYYPNTPETINSALTLLKKEISENKSLKNTEIRFAAEYMMDQNFLELMKTEKLLTLKDNMVLVEMSYFQAPINLNEILFKLQTNGYKPVLAHPERYAFYHTKDLSKYEELKNRGCLFQLNTLSLTPHYGSNMQKIAYKLLENGMIDFIGSDTHRLQHLEKIETITIQKKTKDSITNIISKTKERFL</sequence>
<dbReference type="InterPro" id="IPR016195">
    <property type="entry name" value="Pol/histidinol_Pase-like"/>
</dbReference>
<evidence type="ECO:0000313" key="6">
    <source>
        <dbReference type="Proteomes" id="UP000321367"/>
    </source>
</evidence>
<accession>A0A5C6ZP03</accession>
<dbReference type="EMBL" id="VORY01000032">
    <property type="protein sequence ID" value="TXD91842.1"/>
    <property type="molecule type" value="Genomic_DNA"/>
</dbReference>
<dbReference type="PANTHER" id="PTHR39181:SF1">
    <property type="entry name" value="TYROSINE-PROTEIN PHOSPHATASE YWQE"/>
    <property type="match status" value="1"/>
</dbReference>
<dbReference type="RefSeq" id="WP_146934801.1">
    <property type="nucleotide sequence ID" value="NZ_CBCSHZ010000036.1"/>
</dbReference>
<keyword evidence="6" id="KW-1185">Reference proteome</keyword>
<dbReference type="AlphaFoldDB" id="A0A5C6ZP03"/>
<protein>
    <recommendedName>
        <fullName evidence="2">protein-tyrosine-phosphatase</fullName>
        <ecNumber evidence="2">3.1.3.48</ecNumber>
    </recommendedName>
</protein>
<dbReference type="Gene3D" id="3.20.20.140">
    <property type="entry name" value="Metal-dependent hydrolases"/>
    <property type="match status" value="1"/>
</dbReference>
<name>A0A5C6ZP03_9FLAO</name>
<proteinExistence type="inferred from homology"/>
<dbReference type="Proteomes" id="UP000321367">
    <property type="component" value="Unassembled WGS sequence"/>
</dbReference>
<dbReference type="InterPro" id="IPR016667">
    <property type="entry name" value="Caps_polysacc_synth_CpsB/CapC"/>
</dbReference>
<keyword evidence="3" id="KW-0378">Hydrolase</keyword>
<comment type="caution">
    <text evidence="5">The sequence shown here is derived from an EMBL/GenBank/DDBJ whole genome shotgun (WGS) entry which is preliminary data.</text>
</comment>
<organism evidence="5 6">
    <name type="scientific">Gillisia hiemivivida</name>
    <dbReference type="NCBI Taxonomy" id="291190"/>
    <lineage>
        <taxon>Bacteria</taxon>
        <taxon>Pseudomonadati</taxon>
        <taxon>Bacteroidota</taxon>
        <taxon>Flavobacteriia</taxon>
        <taxon>Flavobacteriales</taxon>
        <taxon>Flavobacteriaceae</taxon>
        <taxon>Gillisia</taxon>
    </lineage>
</organism>
<evidence type="ECO:0000256" key="4">
    <source>
        <dbReference type="ARBA" id="ARBA00051722"/>
    </source>
</evidence>
<dbReference type="Pfam" id="PF19567">
    <property type="entry name" value="CpsB_CapC"/>
    <property type="match status" value="1"/>
</dbReference>
<evidence type="ECO:0000256" key="3">
    <source>
        <dbReference type="ARBA" id="ARBA00022801"/>
    </source>
</evidence>
<comment type="similarity">
    <text evidence="1">Belongs to the metallo-dependent hydrolases superfamily. CpsB/CapC family.</text>
</comment>
<evidence type="ECO:0000256" key="2">
    <source>
        <dbReference type="ARBA" id="ARBA00013064"/>
    </source>
</evidence>
<reference evidence="5 6" key="1">
    <citation type="submission" date="2019-08" db="EMBL/GenBank/DDBJ databases">
        <title>Genome sequence of Gillisia hiemivivida IC154 (type strain).</title>
        <authorList>
            <person name="Bowman J.P."/>
        </authorList>
    </citation>
    <scope>NUCLEOTIDE SEQUENCE [LARGE SCALE GENOMIC DNA]</scope>
    <source>
        <strain evidence="5 6">IC154</strain>
    </source>
</reference>